<evidence type="ECO:0000256" key="7">
    <source>
        <dbReference type="HAMAP-Rule" id="MF_01933"/>
    </source>
</evidence>
<feature type="binding site" evidence="7">
    <location>
        <position position="190"/>
    </location>
    <ligand>
        <name>Mg(2+)</name>
        <dbReference type="ChEBI" id="CHEBI:18420"/>
    </ligand>
</feature>
<accession>N4WBJ7</accession>
<feature type="binding site" evidence="7">
    <location>
        <position position="240"/>
    </location>
    <ligand>
        <name>Mg(2+)</name>
        <dbReference type="ChEBI" id="CHEBI:18420"/>
    </ligand>
</feature>
<dbReference type="Pfam" id="PF02746">
    <property type="entry name" value="MR_MLE_N"/>
    <property type="match status" value="1"/>
</dbReference>
<dbReference type="RefSeq" id="WP_003465125.1">
    <property type="nucleotide sequence ID" value="NZ_APML01000016.1"/>
</dbReference>
<evidence type="ECO:0000256" key="5">
    <source>
        <dbReference type="ARBA" id="ARBA00023239"/>
    </source>
</evidence>
<evidence type="ECO:0000256" key="1">
    <source>
        <dbReference type="ARBA" id="ARBA00001968"/>
    </source>
</evidence>
<dbReference type="InterPro" id="IPR013341">
    <property type="entry name" value="Mandelate_racemase_N_dom"/>
</dbReference>
<dbReference type="InterPro" id="IPR047585">
    <property type="entry name" value="MenC"/>
</dbReference>
<comment type="catalytic activity">
    <reaction evidence="7">
        <text>(1R,6R)-6-hydroxy-2-succinyl-cyclohexa-2,4-diene-1-carboxylate = 2-succinylbenzoate + H2O</text>
        <dbReference type="Rhea" id="RHEA:10196"/>
        <dbReference type="ChEBI" id="CHEBI:15377"/>
        <dbReference type="ChEBI" id="CHEBI:18325"/>
        <dbReference type="ChEBI" id="CHEBI:58689"/>
        <dbReference type="EC" id="4.2.1.113"/>
    </reaction>
</comment>
<feature type="active site" description="Proton acceptor" evidence="7">
    <location>
        <position position="264"/>
    </location>
</feature>
<dbReference type="InterPro" id="IPR013342">
    <property type="entry name" value="Mandelate_racemase_C"/>
</dbReference>
<feature type="domain" description="Mandelate racemase/muconate lactonizing enzyme C-terminal" evidence="8">
    <location>
        <begin position="144"/>
        <end position="236"/>
    </location>
</feature>
<dbReference type="HAMAP" id="MF_01933">
    <property type="entry name" value="MenC_2"/>
    <property type="match status" value="1"/>
</dbReference>
<evidence type="ECO:0000256" key="6">
    <source>
        <dbReference type="ARBA" id="ARBA00029491"/>
    </source>
</evidence>
<evidence type="ECO:0000313" key="9">
    <source>
        <dbReference type="EMBL" id="ENH97663.1"/>
    </source>
</evidence>
<gene>
    <name evidence="7" type="primary">menC</name>
    <name evidence="9" type="ORF">J416_03806</name>
</gene>
<dbReference type="GO" id="GO:0043748">
    <property type="term" value="F:O-succinylbenzoate synthase activity"/>
    <property type="evidence" value="ECO:0007669"/>
    <property type="project" value="UniProtKB-EC"/>
</dbReference>
<dbReference type="PANTHER" id="PTHR48073:SF5">
    <property type="entry name" value="O-SUCCINYLBENZOATE SYNTHASE"/>
    <property type="match status" value="1"/>
</dbReference>
<dbReference type="STRING" id="1308866.J416_03806"/>
<feature type="active site" description="Proton donor" evidence="7">
    <location>
        <position position="165"/>
    </location>
</feature>
<comment type="pathway">
    <text evidence="7">Quinol/quinone metabolism; menaquinone biosynthesis.</text>
</comment>
<comment type="cofactor">
    <cofactor evidence="1 7">
        <name>a divalent metal cation</name>
        <dbReference type="ChEBI" id="CHEBI:60240"/>
    </cofactor>
</comment>
<feature type="binding site" evidence="7">
    <location>
        <position position="215"/>
    </location>
    <ligand>
        <name>Mg(2+)</name>
        <dbReference type="ChEBI" id="CHEBI:18420"/>
    </ligand>
</feature>
<comment type="caution">
    <text evidence="9">The sequence shown here is derived from an EMBL/GenBank/DDBJ whole genome shotgun (WGS) entry which is preliminary data.</text>
</comment>
<evidence type="ECO:0000313" key="10">
    <source>
        <dbReference type="Proteomes" id="UP000012283"/>
    </source>
</evidence>
<dbReference type="eggNOG" id="COG4948">
    <property type="taxonomic scope" value="Bacteria"/>
</dbReference>
<dbReference type="SFLD" id="SFLDS00001">
    <property type="entry name" value="Enolase"/>
    <property type="match status" value="1"/>
</dbReference>
<comment type="pathway">
    <text evidence="7">Quinol/quinone metabolism; 1,4-dihydroxy-2-naphthoate biosynthesis; 1,4-dihydroxy-2-naphthoate from chorismate: step 4/7.</text>
</comment>
<dbReference type="GO" id="GO:0009234">
    <property type="term" value="P:menaquinone biosynthetic process"/>
    <property type="evidence" value="ECO:0007669"/>
    <property type="project" value="UniProtKB-UniRule"/>
</dbReference>
<dbReference type="NCBIfam" id="TIGR01928">
    <property type="entry name" value="menC_lowGC_arch"/>
    <property type="match status" value="1"/>
</dbReference>
<evidence type="ECO:0000256" key="4">
    <source>
        <dbReference type="ARBA" id="ARBA00022842"/>
    </source>
</evidence>
<dbReference type="UniPathway" id="UPA00079"/>
<dbReference type="Pfam" id="PF13378">
    <property type="entry name" value="MR_MLE_C"/>
    <property type="match status" value="1"/>
</dbReference>
<dbReference type="PATRIC" id="fig|1308866.3.peg.770"/>
<reference evidence="9 10" key="1">
    <citation type="submission" date="2013-03" db="EMBL/GenBank/DDBJ databases">
        <title>Draft genome sequence of Gracibacillus halophilus YIM-C55.5, a moderately halophilic and thermophilic organism from the Xiaochaidamu salt lake.</title>
        <authorList>
            <person name="Sugumar T."/>
            <person name="Polireddy D.R."/>
            <person name="Antony A."/>
            <person name="Madhava Y.R."/>
            <person name="Sivakumar N."/>
        </authorList>
    </citation>
    <scope>NUCLEOTIDE SEQUENCE [LARGE SCALE GENOMIC DNA]</scope>
    <source>
        <strain evidence="9 10">YIM-C55.5</strain>
    </source>
</reference>
<evidence type="ECO:0000256" key="2">
    <source>
        <dbReference type="ARBA" id="ARBA00022428"/>
    </source>
</evidence>
<dbReference type="InterPro" id="IPR029017">
    <property type="entry name" value="Enolase-like_N"/>
</dbReference>
<dbReference type="InterPro" id="IPR036849">
    <property type="entry name" value="Enolase-like_C_sf"/>
</dbReference>
<dbReference type="SMART" id="SM00922">
    <property type="entry name" value="MR_MLE"/>
    <property type="match status" value="1"/>
</dbReference>
<dbReference type="CDD" id="cd03317">
    <property type="entry name" value="NAAAR"/>
    <property type="match status" value="1"/>
</dbReference>
<dbReference type="SUPFAM" id="SSF54826">
    <property type="entry name" value="Enolase N-terminal domain-like"/>
    <property type="match status" value="1"/>
</dbReference>
<comment type="similarity">
    <text evidence="7">Belongs to the mandelate racemase/muconate lactonizing enzyme family. MenC type 2 subfamily.</text>
</comment>
<keyword evidence="10" id="KW-1185">Reference proteome</keyword>
<dbReference type="OrthoDB" id="9774531at2"/>
<dbReference type="EMBL" id="APML01000016">
    <property type="protein sequence ID" value="ENH97663.1"/>
    <property type="molecule type" value="Genomic_DNA"/>
</dbReference>
<dbReference type="UniPathway" id="UPA01057">
    <property type="reaction ID" value="UER00165"/>
</dbReference>
<dbReference type="GO" id="GO:0016854">
    <property type="term" value="F:racemase and epimerase activity"/>
    <property type="evidence" value="ECO:0007669"/>
    <property type="project" value="UniProtKB-ARBA"/>
</dbReference>
<comment type="function">
    <text evidence="7">Converts 2-succinyl-6-hydroxy-2,4-cyclohexadiene-1-carboxylate (SHCHC) to 2-succinylbenzoate (OSB).</text>
</comment>
<dbReference type="InterPro" id="IPR010197">
    <property type="entry name" value="OSBS/NAAAR"/>
</dbReference>
<keyword evidence="4 7" id="KW-0460">Magnesium</keyword>
<dbReference type="Gene3D" id="3.20.20.120">
    <property type="entry name" value="Enolase-like C-terminal domain"/>
    <property type="match status" value="1"/>
</dbReference>
<dbReference type="EC" id="4.2.1.113" evidence="6 7"/>
<dbReference type="GO" id="GO:0000287">
    <property type="term" value="F:magnesium ion binding"/>
    <property type="evidence" value="ECO:0007669"/>
    <property type="project" value="UniProtKB-UniRule"/>
</dbReference>
<dbReference type="InterPro" id="IPR029065">
    <property type="entry name" value="Enolase_C-like"/>
</dbReference>
<dbReference type="PANTHER" id="PTHR48073">
    <property type="entry name" value="O-SUCCINYLBENZOATE SYNTHASE-RELATED"/>
    <property type="match status" value="1"/>
</dbReference>
<evidence type="ECO:0000259" key="8">
    <source>
        <dbReference type="SMART" id="SM00922"/>
    </source>
</evidence>
<dbReference type="SFLD" id="SFLDG00180">
    <property type="entry name" value="muconate_cycloisomerase"/>
    <property type="match status" value="1"/>
</dbReference>
<proteinExistence type="inferred from homology"/>
<keyword evidence="3 7" id="KW-0479">Metal-binding</keyword>
<keyword evidence="2 7" id="KW-0474">Menaquinone biosynthesis</keyword>
<keyword evidence="5 7" id="KW-0456">Lyase</keyword>
<dbReference type="SUPFAM" id="SSF51604">
    <property type="entry name" value="Enolase C-terminal domain-like"/>
    <property type="match status" value="1"/>
</dbReference>
<organism evidence="9 10">
    <name type="scientific">Gracilibacillus halophilus YIM-C55.5</name>
    <dbReference type="NCBI Taxonomy" id="1308866"/>
    <lineage>
        <taxon>Bacteria</taxon>
        <taxon>Bacillati</taxon>
        <taxon>Bacillota</taxon>
        <taxon>Bacilli</taxon>
        <taxon>Bacillales</taxon>
        <taxon>Bacillaceae</taxon>
        <taxon>Gracilibacillus</taxon>
    </lineage>
</organism>
<protein>
    <recommendedName>
        <fullName evidence="6 7">o-succinylbenzoate synthase</fullName>
        <shortName evidence="7">OSB synthase</shortName>
        <shortName evidence="7">OSBS</shortName>
        <ecNumber evidence="6 7">4.2.1.113</ecNumber>
    </recommendedName>
    <alternativeName>
        <fullName evidence="7">4-(2'-carboxyphenyl)-4-oxybutyric acid synthase</fullName>
    </alternativeName>
    <alternativeName>
        <fullName evidence="7">o-succinylbenzoic acid synthase</fullName>
    </alternativeName>
</protein>
<evidence type="ECO:0000256" key="3">
    <source>
        <dbReference type="ARBA" id="ARBA00022723"/>
    </source>
</evidence>
<name>N4WBJ7_9BACI</name>
<sequence>MIQIERVILHHVHMPLKNPFTNSLTTVTDKDLYIIELVDQDGIRGYGETVAFDSPWYTEETTETTRVIMEQHLIPALQSASIVHPNDLVTLFQHVRRHQMAKAAIETAVWDLYAKRQRKPLYEVIGGVRSQIPVGATIGMQATDQHLLEKMQSALNQGYQRIKLKVSPQHDLHTLELVRQHYPDLPLMVDANSAYRVENIDHLKKFDEYQLMMIEQPFAPHDFVDHAKLQEKLKTPICLDESIHTLADAKTAIALHSCQVMSIKLGKVGGFTHAIQIHDYCAAHHIPVWCGGMLEAGVGRLQSLALATLENFRFPADPGASSRYWHQDIIDPEVTVENGHVQLSKMPGIGREINWDVLEQYRIQQIVHQKSTRLR</sequence>
<dbReference type="Proteomes" id="UP000012283">
    <property type="component" value="Unassembled WGS sequence"/>
</dbReference>
<dbReference type="Gene3D" id="3.30.390.10">
    <property type="entry name" value="Enolase-like, N-terminal domain"/>
    <property type="match status" value="1"/>
</dbReference>
<dbReference type="SFLD" id="SFLDF00009">
    <property type="entry name" value="o-succinylbenzoate_synthase"/>
    <property type="match status" value="1"/>
</dbReference>
<dbReference type="AlphaFoldDB" id="N4WBJ7"/>